<dbReference type="RefSeq" id="WP_015330555.1">
    <property type="nucleotide sequence ID" value="NC_020054.1"/>
</dbReference>
<dbReference type="PANTHER" id="PTHR46580:SF4">
    <property type="entry name" value="ATP_GTP-BINDING PROTEIN"/>
    <property type="match status" value="1"/>
</dbReference>
<dbReference type="eggNOG" id="COG5563">
    <property type="taxonomic scope" value="Bacteria"/>
</dbReference>
<gene>
    <name evidence="2" type="ORF">FAES_1446</name>
</gene>
<dbReference type="eggNOG" id="COG4654">
    <property type="taxonomic scope" value="Bacteria"/>
</dbReference>
<organism evidence="2 3">
    <name type="scientific">Fibrella aestuarina BUZ 2</name>
    <dbReference type="NCBI Taxonomy" id="1166018"/>
    <lineage>
        <taxon>Bacteria</taxon>
        <taxon>Pseudomonadati</taxon>
        <taxon>Bacteroidota</taxon>
        <taxon>Cytophagia</taxon>
        <taxon>Cytophagales</taxon>
        <taxon>Spirosomataceae</taxon>
        <taxon>Fibrella</taxon>
    </lineage>
</organism>
<dbReference type="KEGG" id="fae:FAES_1446"/>
<dbReference type="GO" id="GO:0009055">
    <property type="term" value="F:electron transfer activity"/>
    <property type="evidence" value="ECO:0007669"/>
    <property type="project" value="InterPro"/>
</dbReference>
<evidence type="ECO:0008006" key="4">
    <source>
        <dbReference type="Google" id="ProtNLM"/>
    </source>
</evidence>
<dbReference type="OrthoDB" id="1391917at2"/>
<dbReference type="SUPFAM" id="SSF46626">
    <property type="entry name" value="Cytochrome c"/>
    <property type="match status" value="1"/>
</dbReference>
<dbReference type="InterPro" id="IPR028994">
    <property type="entry name" value="Integrin_alpha_N"/>
</dbReference>
<dbReference type="Pfam" id="PF13517">
    <property type="entry name" value="FG-GAP_3"/>
    <property type="match status" value="2"/>
</dbReference>
<sequence length="513" mass="56286">MKNGLGLLAGGIILISALSIGLPMACKPAEATGQQLAEQHCGNCHQYPQPALLPKKTWLHGVLPQMALRLGLVGDTLALAQQISQQEERERGVQQGYLPAQPLLTPDEWKRLVDFYVDKAPDSLAVTEPAPTPSLTLFKPITPTKPLAALSTCVRIDPVAHRVIVGDQMGAIQTFDAHLQRTDSVRVVSPLTDVVRVPGQNTYARLLVGIMNPNDRKTGELRLPGEKGVDTLRRPVQLAVGDLNRDGKADWVVCEFGHNVGQLSAFIKTGNTYLETILDPTPGARRAIIQDVNADGWPDVVALLAQGDEQVAVYYGQPDGKFLKKTVLRFPPANGSSYLELADMNRDGKVDIVYTNGDNADYSQVYKPYHGVHIFLNDGTFGFKKAWTYAMPGAGQVLARDFDQDGDLDLVAISFFPLLDPNRQRPAQLFVYFENQGNLRFQARTWRGADVGRWLVMDAADLDGDGDEDIVLGSNFRSLSNTPAAWRQYWHDSPSGLLLLENQVRSAKAVATN</sequence>
<dbReference type="InterPro" id="IPR036909">
    <property type="entry name" value="Cyt_c-like_dom_sf"/>
</dbReference>
<name>I0K5Q3_9BACT</name>
<dbReference type="HOGENOM" id="CLU_534897_0_0_10"/>
<dbReference type="InterPro" id="IPR013517">
    <property type="entry name" value="FG-GAP"/>
</dbReference>
<dbReference type="PANTHER" id="PTHR46580">
    <property type="entry name" value="SENSOR KINASE-RELATED"/>
    <property type="match status" value="1"/>
</dbReference>
<dbReference type="Gene3D" id="2.130.10.130">
    <property type="entry name" value="Integrin alpha, N-terminal"/>
    <property type="match status" value="2"/>
</dbReference>
<dbReference type="SUPFAM" id="SSF69318">
    <property type="entry name" value="Integrin alpha N-terminal domain"/>
    <property type="match status" value="1"/>
</dbReference>
<reference evidence="2 3" key="1">
    <citation type="journal article" date="2012" name="J. Bacteriol.">
        <title>Genome Sequence of Fibrella aestuarina BUZ 2T, a Filamentous Marine Bacterium.</title>
        <authorList>
            <person name="Filippini M."/>
            <person name="Qi W."/>
            <person name="Blom J."/>
            <person name="Goesmann A."/>
            <person name="Smits T.H."/>
            <person name="Bagheri H.C."/>
        </authorList>
    </citation>
    <scope>NUCLEOTIDE SEQUENCE [LARGE SCALE GENOMIC DNA]</scope>
    <source>
        <strain evidence="3">BUZ 2T</strain>
    </source>
</reference>
<evidence type="ECO:0000313" key="3">
    <source>
        <dbReference type="Proteomes" id="UP000011058"/>
    </source>
</evidence>
<dbReference type="Proteomes" id="UP000011058">
    <property type="component" value="Chromosome"/>
</dbReference>
<evidence type="ECO:0000313" key="2">
    <source>
        <dbReference type="EMBL" id="CCG99456.1"/>
    </source>
</evidence>
<keyword evidence="3" id="KW-1185">Reference proteome</keyword>
<dbReference type="EMBL" id="HE796683">
    <property type="protein sequence ID" value="CCG99456.1"/>
    <property type="molecule type" value="Genomic_DNA"/>
</dbReference>
<accession>I0K5Q3</accession>
<protein>
    <recommendedName>
        <fullName evidence="4">Cytochrome c domain-containing protein</fullName>
    </recommendedName>
</protein>
<dbReference type="GO" id="GO:0020037">
    <property type="term" value="F:heme binding"/>
    <property type="evidence" value="ECO:0007669"/>
    <property type="project" value="InterPro"/>
</dbReference>
<dbReference type="PATRIC" id="fig|1166018.3.peg.3181"/>
<dbReference type="STRING" id="1166018.FAES_1446"/>
<proteinExistence type="predicted"/>
<keyword evidence="1" id="KW-0732">Signal</keyword>
<evidence type="ECO:0000256" key="1">
    <source>
        <dbReference type="ARBA" id="ARBA00022729"/>
    </source>
</evidence>
<dbReference type="AlphaFoldDB" id="I0K5Q3"/>